<proteinExistence type="predicted"/>
<feature type="transmembrane region" description="Helical" evidence="1">
    <location>
        <begin position="162"/>
        <end position="179"/>
    </location>
</feature>
<feature type="transmembrane region" description="Helical" evidence="1">
    <location>
        <begin position="9"/>
        <end position="27"/>
    </location>
</feature>
<protein>
    <recommendedName>
        <fullName evidence="4">Transmembrane protein</fullName>
    </recommendedName>
</protein>
<dbReference type="OrthoDB" id="8450479at2"/>
<evidence type="ECO:0000313" key="2">
    <source>
        <dbReference type="EMBL" id="EHH68166.1"/>
    </source>
</evidence>
<dbReference type="STRING" id="1088869.GMO_15160"/>
<organism evidence="2 3">
    <name type="scientific">Gluconobacter morbifer G707</name>
    <dbReference type="NCBI Taxonomy" id="1088869"/>
    <lineage>
        <taxon>Bacteria</taxon>
        <taxon>Pseudomonadati</taxon>
        <taxon>Pseudomonadota</taxon>
        <taxon>Alphaproteobacteria</taxon>
        <taxon>Acetobacterales</taxon>
        <taxon>Acetobacteraceae</taxon>
        <taxon>Gluconobacter</taxon>
    </lineage>
</organism>
<accession>G6XJ50</accession>
<comment type="caution">
    <text evidence="2">The sequence shown here is derived from an EMBL/GenBank/DDBJ whole genome shotgun (WGS) entry which is preliminary data.</text>
</comment>
<sequence length="196" mass="21660">MSSQPVRSRAFLIEGGALVGYWVAGYFLGPRDVAILTIILAVGSAVLLMREGRRPDAMWWLGTGAAVAFSLQEWLRPDWPGDAMSNVMFGAIFLLCAFRPQSLLDTLAQARQPGRGPVLVDDPRMKRIIRIFTGCWAAYFLILAVVDLILHATLPHAGAESWSGWIGGISLVVMIVLSFRGPKLIQRYGHYFNRVS</sequence>
<gene>
    <name evidence="2" type="ORF">GMO_15160</name>
</gene>
<dbReference type="Proteomes" id="UP000004949">
    <property type="component" value="Unassembled WGS sequence"/>
</dbReference>
<dbReference type="AlphaFoldDB" id="G6XJ50"/>
<feature type="transmembrane region" description="Helical" evidence="1">
    <location>
        <begin position="33"/>
        <end position="50"/>
    </location>
</feature>
<dbReference type="EMBL" id="AGQV01000004">
    <property type="protein sequence ID" value="EHH68166.1"/>
    <property type="molecule type" value="Genomic_DNA"/>
</dbReference>
<evidence type="ECO:0008006" key="4">
    <source>
        <dbReference type="Google" id="ProtNLM"/>
    </source>
</evidence>
<dbReference type="PATRIC" id="fig|1088869.3.peg.1514"/>
<keyword evidence="1" id="KW-0472">Membrane</keyword>
<evidence type="ECO:0000313" key="3">
    <source>
        <dbReference type="Proteomes" id="UP000004949"/>
    </source>
</evidence>
<name>G6XJ50_9PROT</name>
<evidence type="ECO:0000256" key="1">
    <source>
        <dbReference type="SAM" id="Phobius"/>
    </source>
</evidence>
<reference evidence="2 3" key="1">
    <citation type="submission" date="2011-10" db="EMBL/GenBank/DDBJ databases">
        <title>Genome sequence of Gluconobacter morbifer G707, isolated from Drosophila gut.</title>
        <authorList>
            <person name="Lee W.-J."/>
            <person name="Kim E.-K."/>
        </authorList>
    </citation>
    <scope>NUCLEOTIDE SEQUENCE [LARGE SCALE GENOMIC DNA]</scope>
    <source>
        <strain evidence="2 3">G707</strain>
    </source>
</reference>
<feature type="transmembrane region" description="Helical" evidence="1">
    <location>
        <begin position="128"/>
        <end position="150"/>
    </location>
</feature>
<keyword evidence="3" id="KW-1185">Reference proteome</keyword>
<keyword evidence="1" id="KW-1133">Transmembrane helix</keyword>
<keyword evidence="1" id="KW-0812">Transmembrane</keyword>
<dbReference type="RefSeq" id="WP_008851663.1">
    <property type="nucleotide sequence ID" value="NZ_AGQV01000004.1"/>
</dbReference>